<reference evidence="1 2" key="1">
    <citation type="submission" date="2017-12" db="EMBL/GenBank/DDBJ databases">
        <title>Legionella sainthelensi LA01-117, whole genome sequence of a clinical isolate from New Zealand.</title>
        <authorList>
            <person name="Cree S.L."/>
            <person name="Slow S."/>
            <person name="Kennedy M.A."/>
            <person name="Murdoch D.R."/>
            <person name="Biggs P.J."/>
            <person name="Anderson T."/>
        </authorList>
    </citation>
    <scope>NUCLEOTIDE SEQUENCE [LARGE SCALE GENOMIC DNA]</scope>
    <source>
        <strain evidence="1 2">LA01-117</strain>
    </source>
</reference>
<dbReference type="Proteomes" id="UP000234343">
    <property type="component" value="Chromosome"/>
</dbReference>
<dbReference type="EMBL" id="CP025491">
    <property type="protein sequence ID" value="AUH73272.1"/>
    <property type="molecule type" value="Genomic_DNA"/>
</dbReference>
<name>A0A2H5FP38_9GAMM</name>
<protein>
    <submittedName>
        <fullName evidence="1">Uncharacterized protein</fullName>
    </submittedName>
</protein>
<dbReference type="KEGG" id="lsh:CAB17_15350"/>
<dbReference type="AlphaFoldDB" id="A0A2H5FP38"/>
<keyword evidence="2" id="KW-1185">Reference proteome</keyword>
<dbReference type="RefSeq" id="WP_101900807.1">
    <property type="nucleotide sequence ID" value="NZ_CP025491.2"/>
</dbReference>
<accession>A0A2H5FP38</accession>
<gene>
    <name evidence="1" type="ORF">CAB17_15350</name>
</gene>
<evidence type="ECO:0000313" key="2">
    <source>
        <dbReference type="Proteomes" id="UP000234343"/>
    </source>
</evidence>
<sequence length="126" mass="14720">MRFIILMVSFLFSLSIHAEETASSPEFLIKIMNHCYEDENKMGPELAECILDKMRNVYNPHQYHVLLKDENFSKSIESEFSLVIYDKYGDVLVCKGVAKEKIVFKKCDNKKIPNFDPKKMLIEMGF</sequence>
<proteinExistence type="predicted"/>
<evidence type="ECO:0000313" key="1">
    <source>
        <dbReference type="EMBL" id="AUH73272.1"/>
    </source>
</evidence>
<organism evidence="1 2">
    <name type="scientific">Legionella sainthelensi</name>
    <dbReference type="NCBI Taxonomy" id="28087"/>
    <lineage>
        <taxon>Bacteria</taxon>
        <taxon>Pseudomonadati</taxon>
        <taxon>Pseudomonadota</taxon>
        <taxon>Gammaproteobacteria</taxon>
        <taxon>Legionellales</taxon>
        <taxon>Legionellaceae</taxon>
        <taxon>Legionella</taxon>
    </lineage>
</organism>